<sequence length="1243" mass="139198">MRWQKNMIAAVLLLCAVGLQCSEGEEAQNQACVPSYEVACFWPADDMNVTGSVSVEVFIGKTLIVSLEHFSEDPVCHWAKGEGPVLTGNGSYLIIMPKVSEADLGEYTLSCETRNQTRSSMTVSLHAAIQRPTKPYLTLDDVDDRRKSPVFTCVSEGYPKPTIQWSKKIDGTDVATDNGKTKSKISSSKFSDGGMMCCATNAEGQECSQLYDYDIGTDLMNDHEVYNVTVSPGQPLLLRCREQQVVKTPEWKNGGQTLDDTTLGCSSKVKRKFCIKNDVHFKNRMAYLFIESVGADLSGTTFTCKSSPNKTKSVYIHVQTEGFLSVQLNKTKIIAAQHASHSHLQASVSYHPVLQHCSWEAPNKTMIKCSRETWVTKHRTVELRDTLKSGEYKLHLVAGGQKETKSISVCVVDKPKFIFRNNEGNNTFTSEGVSLVPANYTWMSCSSLNDSKCDSESSWKEITNTSQTDSDVFCNKTIKSSLRRDLVGGLYVRFCLTNSVGTWCDPQHGIYVQYSSSPQASRGVSDDNNGSLMVLKIGSLLLLLALAMVSMVLIYFVKKKKPQYQPQLQMIQMVGPNDNDYIYINFKDFQYDLKWEFPRENLELGKELGSGAFGMVVQATAYGINKPGVSQQVAVKMLKEKHQRMEKEALISELKMLTHIGQHANIVNLLGACTDSGPTYLIFQYCCYGDLLNYLKKNRELYHKSVTDAFNKDRFSSLYHNLQPRKSSSEGISAGDNYVPMYGSTTRGQEDIALLNLSSGDMDSFEDPEIFENPDDQMEDPQTLTFDDLLSFAYQVAKGMEFLSSKNCIHRDLAARNVLVTKGRLVKIGDFGLARDIENDSNYVVRGNVRLPVKWMAPESTFQGIYTMKSDVWAYGILLWEIFSLGVTPYPGMKVDHKFYSMIERGFKMECPYYADESVYRIMCKCWALEPSNRPSFPKLVSFMCDQLTDREEKLYHNMLDQTSSNYQNASAILDISTLTKQSESQKSANDYCQTHVTEESEEQTSELDTVVIEEKPLKPSDADRLALDLTEKILTTARRWGTLPDSALTLVPRSTVPVLRPEEPPHTSMDISAVNALPYEDFVDVFGNVVEKCPLITAAVWSRRPFVNFAALEAAIGEFVDALPESGKEGILRCHPDLAGRDLQSGTLTRESLQEQAGAGMDALGPAEASTMARLNREYKERFGFPFVICARMSDKAHILRQLSERCGGERAVERARGIEEVKKICRLRLQSLILTEAPNKL</sequence>
<name>A0ACB8VIB2_9TELE</name>
<reference evidence="1" key="1">
    <citation type="submission" date="2022-04" db="EMBL/GenBank/DDBJ databases">
        <title>Jade perch genome.</title>
        <authorList>
            <person name="Chao B."/>
        </authorList>
    </citation>
    <scope>NUCLEOTIDE SEQUENCE</scope>
    <source>
        <strain evidence="1">CB-2022</strain>
    </source>
</reference>
<dbReference type="Proteomes" id="UP000831701">
    <property type="component" value="Chromosome 21"/>
</dbReference>
<keyword evidence="2" id="KW-1185">Reference proteome</keyword>
<evidence type="ECO:0000313" key="2">
    <source>
        <dbReference type="Proteomes" id="UP000831701"/>
    </source>
</evidence>
<gene>
    <name evidence="1" type="ORF">L3Q82_018115</name>
</gene>
<evidence type="ECO:0000313" key="1">
    <source>
        <dbReference type="EMBL" id="KAI3355261.1"/>
    </source>
</evidence>
<organism evidence="1 2">
    <name type="scientific">Scortum barcoo</name>
    <name type="common">barcoo grunter</name>
    <dbReference type="NCBI Taxonomy" id="214431"/>
    <lineage>
        <taxon>Eukaryota</taxon>
        <taxon>Metazoa</taxon>
        <taxon>Chordata</taxon>
        <taxon>Craniata</taxon>
        <taxon>Vertebrata</taxon>
        <taxon>Euteleostomi</taxon>
        <taxon>Actinopterygii</taxon>
        <taxon>Neopterygii</taxon>
        <taxon>Teleostei</taxon>
        <taxon>Neoteleostei</taxon>
        <taxon>Acanthomorphata</taxon>
        <taxon>Eupercaria</taxon>
        <taxon>Centrarchiformes</taxon>
        <taxon>Terapontoidei</taxon>
        <taxon>Terapontidae</taxon>
        <taxon>Scortum</taxon>
    </lineage>
</organism>
<comment type="caution">
    <text evidence="1">The sequence shown here is derived from an EMBL/GenBank/DDBJ whole genome shotgun (WGS) entry which is preliminary data.</text>
</comment>
<protein>
    <submittedName>
        <fullName evidence="1">Uncharacterized protein</fullName>
    </submittedName>
</protein>
<proteinExistence type="predicted"/>
<dbReference type="EMBL" id="CM041551">
    <property type="protein sequence ID" value="KAI3355261.1"/>
    <property type="molecule type" value="Genomic_DNA"/>
</dbReference>
<accession>A0ACB8VIB2</accession>